<keyword evidence="2" id="KW-1185">Reference proteome</keyword>
<evidence type="ECO:0008006" key="3">
    <source>
        <dbReference type="Google" id="ProtNLM"/>
    </source>
</evidence>
<accession>A0A8T2SHQ7</accession>
<reference evidence="1" key="1">
    <citation type="submission" date="2021-08" db="EMBL/GenBank/DDBJ databases">
        <title>WGS assembly of Ceratopteris richardii.</title>
        <authorList>
            <person name="Marchant D.B."/>
            <person name="Chen G."/>
            <person name="Jenkins J."/>
            <person name="Shu S."/>
            <person name="Leebens-Mack J."/>
            <person name="Grimwood J."/>
            <person name="Schmutz J."/>
            <person name="Soltis P."/>
            <person name="Soltis D."/>
            <person name="Chen Z.-H."/>
        </authorList>
    </citation>
    <scope>NUCLEOTIDE SEQUENCE</scope>
    <source>
        <strain evidence="1">Whitten #5841</strain>
        <tissue evidence="1">Leaf</tissue>
    </source>
</reference>
<proteinExistence type="predicted"/>
<name>A0A8T2SHQ7_CERRI</name>
<evidence type="ECO:0000313" key="2">
    <source>
        <dbReference type="Proteomes" id="UP000825935"/>
    </source>
</evidence>
<evidence type="ECO:0000313" key="1">
    <source>
        <dbReference type="EMBL" id="KAH7331565.1"/>
    </source>
</evidence>
<sequence>MFYLLEAKANSHCIRCISIFGNQHIAHIALGFADDTFIFAKAGQENIQNVVSCLKSFSTASALHINMRKSALIDIFAQHFHSCNWKGPKIKKGTVFRHLKYPLGVNVSTKDRIEWVLSRIRCKMDMWHAAQWPLHARIRIVQSFLQPYVMYYLLLLIGRSAISVFSNAC</sequence>
<dbReference type="EMBL" id="CM035425">
    <property type="protein sequence ID" value="KAH7331565.1"/>
    <property type="molecule type" value="Genomic_DNA"/>
</dbReference>
<gene>
    <name evidence="1" type="ORF">KP509_20G040600</name>
</gene>
<organism evidence="1 2">
    <name type="scientific">Ceratopteris richardii</name>
    <name type="common">Triangle waterfern</name>
    <dbReference type="NCBI Taxonomy" id="49495"/>
    <lineage>
        <taxon>Eukaryota</taxon>
        <taxon>Viridiplantae</taxon>
        <taxon>Streptophyta</taxon>
        <taxon>Embryophyta</taxon>
        <taxon>Tracheophyta</taxon>
        <taxon>Polypodiopsida</taxon>
        <taxon>Polypodiidae</taxon>
        <taxon>Polypodiales</taxon>
        <taxon>Pteridineae</taxon>
        <taxon>Pteridaceae</taxon>
        <taxon>Parkerioideae</taxon>
        <taxon>Ceratopteris</taxon>
    </lineage>
</organism>
<dbReference type="Proteomes" id="UP000825935">
    <property type="component" value="Chromosome 20"/>
</dbReference>
<dbReference type="OrthoDB" id="1434716at2759"/>
<comment type="caution">
    <text evidence="1">The sequence shown here is derived from an EMBL/GenBank/DDBJ whole genome shotgun (WGS) entry which is preliminary data.</text>
</comment>
<protein>
    <recommendedName>
        <fullName evidence="3">Reverse transcriptase domain-containing protein</fullName>
    </recommendedName>
</protein>
<dbReference type="AlphaFoldDB" id="A0A8T2SHQ7"/>